<feature type="compositionally biased region" description="Basic residues" evidence="12">
    <location>
        <begin position="29"/>
        <end position="44"/>
    </location>
</feature>
<feature type="transmembrane region" description="Helical" evidence="13">
    <location>
        <begin position="845"/>
        <end position="866"/>
    </location>
</feature>
<dbReference type="InterPro" id="IPR013210">
    <property type="entry name" value="LRR_N_plant-typ"/>
</dbReference>
<dbReference type="InterPro" id="IPR003591">
    <property type="entry name" value="Leu-rich_rpt_typical-subtyp"/>
</dbReference>
<dbReference type="Pfam" id="PF13855">
    <property type="entry name" value="LRR_8"/>
    <property type="match status" value="3"/>
</dbReference>
<dbReference type="SMART" id="SM00369">
    <property type="entry name" value="LRR_TYP"/>
    <property type="match status" value="10"/>
</dbReference>
<evidence type="ECO:0000256" key="12">
    <source>
        <dbReference type="SAM" id="MobiDB-lite"/>
    </source>
</evidence>
<dbReference type="FunFam" id="3.80.10.10:FF:000095">
    <property type="entry name" value="LRR receptor-like serine/threonine-protein kinase GSO1"/>
    <property type="match status" value="1"/>
</dbReference>
<evidence type="ECO:0000256" key="13">
    <source>
        <dbReference type="SAM" id="Phobius"/>
    </source>
</evidence>
<dbReference type="Gene3D" id="3.80.10.10">
    <property type="entry name" value="Ribonuclease Inhibitor"/>
    <property type="match status" value="4"/>
</dbReference>
<dbReference type="FunFam" id="3.80.10.10:FF:000649">
    <property type="entry name" value="Leucine Rich Repeat family protein"/>
    <property type="match status" value="1"/>
</dbReference>
<keyword evidence="7" id="KW-0677">Repeat</keyword>
<keyword evidence="3" id="KW-1003">Cell membrane</keyword>
<evidence type="ECO:0000313" key="15">
    <source>
        <dbReference type="EMBL" id="OAY45342.1"/>
    </source>
</evidence>
<evidence type="ECO:0000256" key="10">
    <source>
        <dbReference type="ARBA" id="ARBA00023170"/>
    </source>
</evidence>
<evidence type="ECO:0000256" key="2">
    <source>
        <dbReference type="ARBA" id="ARBA00009592"/>
    </source>
</evidence>
<keyword evidence="10" id="KW-0675">Receptor</keyword>
<evidence type="ECO:0000256" key="6">
    <source>
        <dbReference type="ARBA" id="ARBA00022729"/>
    </source>
</evidence>
<evidence type="ECO:0000256" key="7">
    <source>
        <dbReference type="ARBA" id="ARBA00022737"/>
    </source>
</evidence>
<evidence type="ECO:0000256" key="8">
    <source>
        <dbReference type="ARBA" id="ARBA00022989"/>
    </source>
</evidence>
<name>A0A2C9VIN3_MANES</name>
<dbReference type="FunFam" id="3.80.10.10:FF:001347">
    <property type="entry name" value="LRR receptor-like serine/threonine-protein kinase GSO2"/>
    <property type="match status" value="1"/>
</dbReference>
<dbReference type="PANTHER" id="PTHR48063">
    <property type="entry name" value="LRR RECEPTOR-LIKE KINASE"/>
    <property type="match status" value="1"/>
</dbReference>
<evidence type="ECO:0000256" key="3">
    <source>
        <dbReference type="ARBA" id="ARBA00022475"/>
    </source>
</evidence>
<dbReference type="AlphaFoldDB" id="A0A2C9VIN3"/>
<organism evidence="15">
    <name type="scientific">Manihot esculenta</name>
    <name type="common">Cassava</name>
    <name type="synonym">Jatropha manihot</name>
    <dbReference type="NCBI Taxonomy" id="3983"/>
    <lineage>
        <taxon>Eukaryota</taxon>
        <taxon>Viridiplantae</taxon>
        <taxon>Streptophyta</taxon>
        <taxon>Embryophyta</taxon>
        <taxon>Tracheophyta</taxon>
        <taxon>Spermatophyta</taxon>
        <taxon>Magnoliopsida</taxon>
        <taxon>eudicotyledons</taxon>
        <taxon>Gunneridae</taxon>
        <taxon>Pentapetalae</taxon>
        <taxon>rosids</taxon>
        <taxon>fabids</taxon>
        <taxon>Malpighiales</taxon>
        <taxon>Euphorbiaceae</taxon>
        <taxon>Crotonoideae</taxon>
        <taxon>Manihoteae</taxon>
        <taxon>Manihot</taxon>
    </lineage>
</organism>
<comment type="similarity">
    <text evidence="2">Belongs to the RLP family.</text>
</comment>
<dbReference type="GO" id="GO:0005886">
    <property type="term" value="C:plasma membrane"/>
    <property type="evidence" value="ECO:0007669"/>
    <property type="project" value="UniProtKB-SubCell"/>
</dbReference>
<keyword evidence="4" id="KW-0433">Leucine-rich repeat</keyword>
<feature type="compositionally biased region" description="Polar residues" evidence="12">
    <location>
        <begin position="48"/>
        <end position="60"/>
    </location>
</feature>
<dbReference type="EMBL" id="CM004393">
    <property type="protein sequence ID" value="OAY45342.1"/>
    <property type="molecule type" value="Genomic_DNA"/>
</dbReference>
<comment type="subcellular location">
    <subcellularLocation>
        <location evidence="1">Cell membrane</location>
        <topology evidence="1">Single-pass type I membrane protein</topology>
    </subcellularLocation>
</comment>
<reference evidence="15" key="1">
    <citation type="submission" date="2016-02" db="EMBL/GenBank/DDBJ databases">
        <title>WGS assembly of Manihot esculenta.</title>
        <authorList>
            <person name="Bredeson J.V."/>
            <person name="Prochnik S.E."/>
            <person name="Lyons J.B."/>
            <person name="Schmutz J."/>
            <person name="Grimwood J."/>
            <person name="Vrebalov J."/>
            <person name="Bart R.S."/>
            <person name="Amuge T."/>
            <person name="Ferguson M.E."/>
            <person name="Green R."/>
            <person name="Putnam N."/>
            <person name="Stites J."/>
            <person name="Rounsley S."/>
            <person name="Rokhsar D.S."/>
        </authorList>
    </citation>
    <scope>NUCLEOTIDE SEQUENCE [LARGE SCALE GENOMIC DNA]</scope>
    <source>
        <tissue evidence="15">Leaf</tissue>
    </source>
</reference>
<dbReference type="Pfam" id="PF00560">
    <property type="entry name" value="LRR_1"/>
    <property type="match status" value="3"/>
</dbReference>
<keyword evidence="6" id="KW-0732">Signal</keyword>
<evidence type="ECO:0000256" key="1">
    <source>
        <dbReference type="ARBA" id="ARBA00004251"/>
    </source>
</evidence>
<keyword evidence="5 13" id="KW-0812">Transmembrane</keyword>
<evidence type="ECO:0000256" key="4">
    <source>
        <dbReference type="ARBA" id="ARBA00022614"/>
    </source>
</evidence>
<evidence type="ECO:0000256" key="9">
    <source>
        <dbReference type="ARBA" id="ARBA00023136"/>
    </source>
</evidence>
<dbReference type="STRING" id="3983.A0A2C9VIN3"/>
<evidence type="ECO:0000256" key="5">
    <source>
        <dbReference type="ARBA" id="ARBA00022692"/>
    </source>
</evidence>
<dbReference type="PANTHER" id="PTHR48063:SF103">
    <property type="entry name" value="LEUCINE-RICH RECEPTOR-LIKE KINASE FAMILY PROTEIN"/>
    <property type="match status" value="1"/>
</dbReference>
<keyword evidence="11" id="KW-0325">Glycoprotein</keyword>
<dbReference type="Pfam" id="PF08263">
    <property type="entry name" value="LRRNT_2"/>
    <property type="match status" value="1"/>
</dbReference>
<feature type="domain" description="Leucine-rich repeat-containing N-terminal plant-type" evidence="14">
    <location>
        <begin position="109"/>
        <end position="146"/>
    </location>
</feature>
<keyword evidence="9 13" id="KW-0472">Membrane</keyword>
<accession>A0A2C9VIN3</accession>
<dbReference type="SUPFAM" id="SSF52058">
    <property type="entry name" value="L domain-like"/>
    <property type="match status" value="1"/>
</dbReference>
<gene>
    <name evidence="15" type="ORF">MANES_07G052600</name>
</gene>
<feature type="region of interest" description="Disordered" evidence="12">
    <location>
        <begin position="24"/>
        <end position="60"/>
    </location>
</feature>
<dbReference type="SUPFAM" id="SSF52047">
    <property type="entry name" value="RNI-like"/>
    <property type="match status" value="1"/>
</dbReference>
<keyword evidence="8 13" id="KW-1133">Transmembrane helix</keyword>
<evidence type="ECO:0000256" key="11">
    <source>
        <dbReference type="ARBA" id="ARBA00023180"/>
    </source>
</evidence>
<sequence>MERICREEEEKRRKWWRENTAAEEEEKMRRRMKVMRKKERKSRRVFISNASGPAQHSSSEGQSLVLRTPLSIVGMTFLQLLAIFNGFLFMEINGYNLVDQEPEVQCKESEREALLGFKKGFRNHFSYFSSWKPEEDCCQWKRVECNHKTGHVIALNLRGNKENVSEQLQGEINRSLLHLPYLSFLDLSQNDFNQIQIPEFFGSLSSLNYLNLSNSKFKGTIPDQLGNLSSLHELDLSANGFSPKSNNLDWVRGLSSLRVLDLGEVDLSNACNWLEAINMLPFLRELRLFACKLHKLPESLPHVNFTSLEILDLSLNSFNCSIPSWLFKISHSLVELQLRRNQLHGLIPDAFGNMTSLVELDFSENNLQGHVPKSLAKLSRLIVLNFAWNSLEGTVSHVQLLNLSNLRVLELSSNQLAFNVSSNWIPTFQLEIVGLSCCHLGLQFPKWLRTQKSFSFIDISNSGISDIVPNWFWNLSPGVRCMNLSFNGLRGNVPDLSLKSELSIIDLTWNRFSGPVPLFSPKMRVVILSRNLFSGEISNLCEMMSENNSLSYLALSNNLLSGPIPDCWTRGQDLQVLNLASNNLSGEIPGSIGSLVQLKLLILENNSLHGEIPSALKSCTSLLVLHLGLNNLCGGVPEWIGEICLLMVLGLNSNALEGFIPLQLCQLKALKFLNLSSNHLSGQIPQCVDTLYAMTETGSGCSYTHGLSTLTNGTIKKTQLLFPLVFPIVKRLDLSSNNFSGEIPPQVMKLIGLVGLNLSRNRLTGTIPPNIGGMEALGSLDLSGPIPHGMKLSNFDETSYLENQNLCGPPLAKNCSVGELYKTSNCPKMELHSEESGHKLEISPFYISMLLGFFTVLLGFWIPLLLNASWRRAYFQFLDNTFGYIMLKVAAGVARLPRKLRSQ</sequence>
<dbReference type="InterPro" id="IPR032675">
    <property type="entry name" value="LRR_dom_sf"/>
</dbReference>
<protein>
    <recommendedName>
        <fullName evidence="14">Leucine-rich repeat-containing N-terminal plant-type domain-containing protein</fullName>
    </recommendedName>
</protein>
<proteinExistence type="inferred from homology"/>
<dbReference type="InterPro" id="IPR001611">
    <property type="entry name" value="Leu-rich_rpt"/>
</dbReference>
<evidence type="ECO:0000259" key="14">
    <source>
        <dbReference type="Pfam" id="PF08263"/>
    </source>
</evidence>
<dbReference type="InterPro" id="IPR046956">
    <property type="entry name" value="RLP23-like"/>
</dbReference>